<dbReference type="NCBIfam" id="NF037982">
    <property type="entry name" value="Nramp_1"/>
    <property type="match status" value="1"/>
</dbReference>
<feature type="transmembrane region" description="Helical" evidence="1">
    <location>
        <begin position="415"/>
        <end position="438"/>
    </location>
</feature>
<sequence length="522" mass="57754">MSNVDQPVPDSVIPAGVLPPLRWRDLPAALPILRMIGPSVILAGLALGSGEFVLWPFITFKSRFVFFWACLLAVVTQYFLNLEIMRWTLATGETTLIGMQRMHRFVAPVFLMLNIIPWMIPAWAQGCAQLLGWLVFGPTFDSSGAIIPGPYDNAIAIVTILGCGIILTSGPVIYETVEKIQLALVALILVIVIGLAGWLICLRPDAVVTQVTSVATLGWPQMLPTFDESLTPMALLGALAFAGAGGTMNLAQANYIKDKGYGMGAHIGRLTNPFTGNEEASSETGFHFPHTPENMTRWRQWWRSACWEHFVSFLLTCIICLTLLTLISYIVFYDAAGELQVDPKLYKEGLGFVWAEALRLGEIVGPAAKFVFLVMGVAILFTTEFGVLDASSRISTDLVKIAWLRESKRWSEGRLYFWFLWGEILLATGILLLEYVGLKIGALALFQLTAAMNGGVMFLYAMLLVFMNSRCLPADIRIPRWRLAILGWTVLFFGFFSSWAVYDGVQKIAARFTAKAQLQSVK</sequence>
<organism evidence="2 3">
    <name type="scientific">Anatilimnocola aggregata</name>
    <dbReference type="NCBI Taxonomy" id="2528021"/>
    <lineage>
        <taxon>Bacteria</taxon>
        <taxon>Pseudomonadati</taxon>
        <taxon>Planctomycetota</taxon>
        <taxon>Planctomycetia</taxon>
        <taxon>Pirellulales</taxon>
        <taxon>Pirellulaceae</taxon>
        <taxon>Anatilimnocola</taxon>
    </lineage>
</organism>
<keyword evidence="1" id="KW-1133">Transmembrane helix</keyword>
<dbReference type="Proteomes" id="UP000315017">
    <property type="component" value="Chromosome"/>
</dbReference>
<feature type="transmembrane region" description="Helical" evidence="1">
    <location>
        <begin position="105"/>
        <end position="124"/>
    </location>
</feature>
<evidence type="ECO:0000256" key="1">
    <source>
        <dbReference type="SAM" id="Phobius"/>
    </source>
</evidence>
<evidence type="ECO:0000313" key="3">
    <source>
        <dbReference type="Proteomes" id="UP000315017"/>
    </source>
</evidence>
<feature type="transmembrane region" description="Helical" evidence="1">
    <location>
        <begin position="180"/>
        <end position="201"/>
    </location>
</feature>
<gene>
    <name evidence="2" type="ORF">ETAA8_60830</name>
</gene>
<dbReference type="OrthoDB" id="3496044at2"/>
<protein>
    <submittedName>
        <fullName evidence="2">Uncharacterized protein</fullName>
    </submittedName>
</protein>
<keyword evidence="1" id="KW-0472">Membrane</keyword>
<reference evidence="2 3" key="1">
    <citation type="submission" date="2019-02" db="EMBL/GenBank/DDBJ databases">
        <title>Deep-cultivation of Planctomycetes and their phenomic and genomic characterization uncovers novel biology.</title>
        <authorList>
            <person name="Wiegand S."/>
            <person name="Jogler M."/>
            <person name="Boedeker C."/>
            <person name="Pinto D."/>
            <person name="Vollmers J."/>
            <person name="Rivas-Marin E."/>
            <person name="Kohn T."/>
            <person name="Peeters S.H."/>
            <person name="Heuer A."/>
            <person name="Rast P."/>
            <person name="Oberbeckmann S."/>
            <person name="Bunk B."/>
            <person name="Jeske O."/>
            <person name="Meyerdierks A."/>
            <person name="Storesund J.E."/>
            <person name="Kallscheuer N."/>
            <person name="Luecker S."/>
            <person name="Lage O.M."/>
            <person name="Pohl T."/>
            <person name="Merkel B.J."/>
            <person name="Hornburger P."/>
            <person name="Mueller R.-W."/>
            <person name="Bruemmer F."/>
            <person name="Labrenz M."/>
            <person name="Spormann A.M."/>
            <person name="Op den Camp H."/>
            <person name="Overmann J."/>
            <person name="Amann R."/>
            <person name="Jetten M.S.M."/>
            <person name="Mascher T."/>
            <person name="Medema M.H."/>
            <person name="Devos D.P."/>
            <person name="Kaster A.-K."/>
            <person name="Ovreas L."/>
            <person name="Rohde M."/>
            <person name="Galperin M.Y."/>
            <person name="Jogler C."/>
        </authorList>
    </citation>
    <scope>NUCLEOTIDE SEQUENCE [LARGE SCALE GENOMIC DNA]</scope>
    <source>
        <strain evidence="2 3">ETA_A8</strain>
    </source>
</reference>
<dbReference type="KEGG" id="aagg:ETAA8_60830"/>
<dbReference type="EMBL" id="CP036274">
    <property type="protein sequence ID" value="QDU30930.1"/>
    <property type="molecule type" value="Genomic_DNA"/>
</dbReference>
<dbReference type="RefSeq" id="WP_145097240.1">
    <property type="nucleotide sequence ID" value="NZ_CP036274.1"/>
</dbReference>
<name>A0A517YL52_9BACT</name>
<dbReference type="AlphaFoldDB" id="A0A517YL52"/>
<evidence type="ECO:0000313" key="2">
    <source>
        <dbReference type="EMBL" id="QDU30930.1"/>
    </source>
</evidence>
<feature type="transmembrane region" description="Helical" evidence="1">
    <location>
        <begin position="370"/>
        <end position="388"/>
    </location>
</feature>
<keyword evidence="1" id="KW-0812">Transmembrane</keyword>
<accession>A0A517YL52</accession>
<feature type="transmembrane region" description="Helical" evidence="1">
    <location>
        <begin position="64"/>
        <end position="84"/>
    </location>
</feature>
<keyword evidence="3" id="KW-1185">Reference proteome</keyword>
<feature type="transmembrane region" description="Helical" evidence="1">
    <location>
        <begin position="310"/>
        <end position="332"/>
    </location>
</feature>
<feature type="transmembrane region" description="Helical" evidence="1">
    <location>
        <begin position="444"/>
        <end position="469"/>
    </location>
</feature>
<feature type="transmembrane region" description="Helical" evidence="1">
    <location>
        <begin position="32"/>
        <end position="58"/>
    </location>
</feature>
<proteinExistence type="predicted"/>
<feature type="transmembrane region" description="Helical" evidence="1">
    <location>
        <begin position="154"/>
        <end position="174"/>
    </location>
</feature>
<feature type="transmembrane region" description="Helical" evidence="1">
    <location>
        <begin position="481"/>
        <end position="502"/>
    </location>
</feature>